<dbReference type="AlphaFoldDB" id="A0A521ART8"/>
<evidence type="ECO:0000313" key="3">
    <source>
        <dbReference type="Proteomes" id="UP000317593"/>
    </source>
</evidence>
<protein>
    <recommendedName>
        <fullName evidence="4">Carboxypeptidase regulatory-like domain-containing protein</fullName>
    </recommendedName>
</protein>
<feature type="compositionally biased region" description="Polar residues" evidence="1">
    <location>
        <begin position="1"/>
        <end position="12"/>
    </location>
</feature>
<proteinExistence type="predicted"/>
<accession>A0A521ART8</accession>
<dbReference type="Proteomes" id="UP000317593">
    <property type="component" value="Unassembled WGS sequence"/>
</dbReference>
<gene>
    <name evidence="2" type="ORF">SAMN06265218_101328</name>
</gene>
<organism evidence="2 3">
    <name type="scientific">Fodinibius sediminis</name>
    <dbReference type="NCBI Taxonomy" id="1214077"/>
    <lineage>
        <taxon>Bacteria</taxon>
        <taxon>Pseudomonadati</taxon>
        <taxon>Balneolota</taxon>
        <taxon>Balneolia</taxon>
        <taxon>Balneolales</taxon>
        <taxon>Balneolaceae</taxon>
        <taxon>Fodinibius</taxon>
    </lineage>
</organism>
<keyword evidence="3" id="KW-1185">Reference proteome</keyword>
<dbReference type="EMBL" id="FXTH01000001">
    <property type="protein sequence ID" value="SMO37527.1"/>
    <property type="molecule type" value="Genomic_DNA"/>
</dbReference>
<feature type="region of interest" description="Disordered" evidence="1">
    <location>
        <begin position="1"/>
        <end position="31"/>
    </location>
</feature>
<name>A0A521ART8_9BACT</name>
<evidence type="ECO:0000256" key="1">
    <source>
        <dbReference type="SAM" id="MobiDB-lite"/>
    </source>
</evidence>
<evidence type="ECO:0000313" key="2">
    <source>
        <dbReference type="EMBL" id="SMO37527.1"/>
    </source>
</evidence>
<reference evidence="2 3" key="1">
    <citation type="submission" date="2017-05" db="EMBL/GenBank/DDBJ databases">
        <authorList>
            <person name="Varghese N."/>
            <person name="Submissions S."/>
        </authorList>
    </citation>
    <scope>NUCLEOTIDE SEQUENCE [LARGE SCALE GENOMIC DNA]</scope>
    <source>
        <strain evidence="2 3">DSM 21194</strain>
    </source>
</reference>
<evidence type="ECO:0008006" key="4">
    <source>
        <dbReference type="Google" id="ProtNLM"/>
    </source>
</evidence>
<sequence length="415" mass="44673">MVQGCGDSSSGPGETETTEIKGTLTAPDGNTPLAGATVFVPKEGSNKIMAKAKGIGGATTSAGECEEPEESYSAFTCTEADGSFTFDVPVSSDEVLLKIFKGIFSFEQSVDVSSAGGDIGEINMPSASESFEGEIAVVKGSWDRMEDILAKVGFGEVETDESDYNYGQLVEGTEQFDLLDDPNPLFEDADGDGEKDLFNYDIVFINCGTNESLVSYDKSKEAHRHAARLKSSGVAQILSAENRQALQTFVQDGGVLYATDLSYDYIEQAFPSYVDFYGSDETPAAERESWGAAEVGTYGIETNGTILESDLEAWLANVDCFEGENCLNDDDTVHITDFLGGWGVIEGPQSGATADVTQWVEGSVEWSGGSGVRPLTVSFDVGNGSVFYSSYHTVESEFTPNWRPQERLLQYLVFE</sequence>